<evidence type="ECO:0000313" key="6">
    <source>
        <dbReference type="Proteomes" id="UP001169764"/>
    </source>
</evidence>
<comment type="caution">
    <text evidence="5">The sequence shown here is derived from an EMBL/GenBank/DDBJ whole genome shotgun (WGS) entry which is preliminary data.</text>
</comment>
<keyword evidence="1" id="KW-0805">Transcription regulation</keyword>
<organism evidence="5 6">
    <name type="scientific">Sphingomonas natans</name>
    <dbReference type="NCBI Taxonomy" id="3063330"/>
    <lineage>
        <taxon>Bacteria</taxon>
        <taxon>Pseudomonadati</taxon>
        <taxon>Pseudomonadota</taxon>
        <taxon>Alphaproteobacteria</taxon>
        <taxon>Sphingomonadales</taxon>
        <taxon>Sphingomonadaceae</taxon>
        <taxon>Sphingomonas</taxon>
    </lineage>
</organism>
<dbReference type="InterPro" id="IPR023187">
    <property type="entry name" value="Tscrpt_reg_MarR-type_CS"/>
</dbReference>
<sequence length="159" mass="17791">MDDAERATARNVTHQFGFMLRVAQSAVWQNLIATFEPFSIKPQQYALMSLIDLYPGSTLDSLAQELRIRAPNLVGFVEDLASRGLVVRRKRPNDRRVNVLNLTAPGQALLAELKIADDGHERTLFETLGPARLDALMDDLRKLATLDLPSELPPSARRE</sequence>
<dbReference type="RefSeq" id="WP_303542162.1">
    <property type="nucleotide sequence ID" value="NZ_JAUOTP010000004.1"/>
</dbReference>
<feature type="domain" description="HTH marR-type" evidence="4">
    <location>
        <begin position="1"/>
        <end position="145"/>
    </location>
</feature>
<evidence type="ECO:0000313" key="5">
    <source>
        <dbReference type="EMBL" id="MDO6414721.1"/>
    </source>
</evidence>
<dbReference type="Pfam" id="PF01047">
    <property type="entry name" value="MarR"/>
    <property type="match status" value="1"/>
</dbReference>
<proteinExistence type="predicted"/>
<dbReference type="PANTHER" id="PTHR33164:SF57">
    <property type="entry name" value="MARR-FAMILY TRANSCRIPTIONAL REGULATOR"/>
    <property type="match status" value="1"/>
</dbReference>
<dbReference type="EMBL" id="JAUOTP010000004">
    <property type="protein sequence ID" value="MDO6414721.1"/>
    <property type="molecule type" value="Genomic_DNA"/>
</dbReference>
<dbReference type="Proteomes" id="UP001169764">
    <property type="component" value="Unassembled WGS sequence"/>
</dbReference>
<dbReference type="SUPFAM" id="SSF46785">
    <property type="entry name" value="Winged helix' DNA-binding domain"/>
    <property type="match status" value="1"/>
</dbReference>
<reference evidence="5" key="1">
    <citation type="submission" date="2023-07" db="EMBL/GenBank/DDBJ databases">
        <authorList>
            <person name="Kim M."/>
        </authorList>
    </citation>
    <scope>NUCLEOTIDE SEQUENCE</scope>
    <source>
        <strain evidence="5">BIUV-7</strain>
    </source>
</reference>
<gene>
    <name evidence="5" type="ORF">Q4F19_10050</name>
</gene>
<accession>A0ABT8Y8R4</accession>
<name>A0ABT8Y8R4_9SPHN</name>
<evidence type="ECO:0000256" key="1">
    <source>
        <dbReference type="ARBA" id="ARBA00023015"/>
    </source>
</evidence>
<keyword evidence="2" id="KW-0238">DNA-binding</keyword>
<dbReference type="InterPro" id="IPR036388">
    <property type="entry name" value="WH-like_DNA-bd_sf"/>
</dbReference>
<dbReference type="Gene3D" id="1.10.10.10">
    <property type="entry name" value="Winged helix-like DNA-binding domain superfamily/Winged helix DNA-binding domain"/>
    <property type="match status" value="1"/>
</dbReference>
<dbReference type="InterPro" id="IPR039422">
    <property type="entry name" value="MarR/SlyA-like"/>
</dbReference>
<protein>
    <submittedName>
        <fullName evidence="5">MarR family winged helix-turn-helix transcriptional regulator</fullName>
    </submittedName>
</protein>
<evidence type="ECO:0000259" key="4">
    <source>
        <dbReference type="PROSITE" id="PS50995"/>
    </source>
</evidence>
<evidence type="ECO:0000256" key="2">
    <source>
        <dbReference type="ARBA" id="ARBA00023125"/>
    </source>
</evidence>
<keyword evidence="6" id="KW-1185">Reference proteome</keyword>
<dbReference type="PANTHER" id="PTHR33164">
    <property type="entry name" value="TRANSCRIPTIONAL REGULATOR, MARR FAMILY"/>
    <property type="match status" value="1"/>
</dbReference>
<dbReference type="InterPro" id="IPR000835">
    <property type="entry name" value="HTH_MarR-typ"/>
</dbReference>
<keyword evidence="3" id="KW-0804">Transcription</keyword>
<dbReference type="PROSITE" id="PS01117">
    <property type="entry name" value="HTH_MARR_1"/>
    <property type="match status" value="1"/>
</dbReference>
<dbReference type="InterPro" id="IPR036390">
    <property type="entry name" value="WH_DNA-bd_sf"/>
</dbReference>
<evidence type="ECO:0000256" key="3">
    <source>
        <dbReference type="ARBA" id="ARBA00023163"/>
    </source>
</evidence>
<dbReference type="PROSITE" id="PS50995">
    <property type="entry name" value="HTH_MARR_2"/>
    <property type="match status" value="1"/>
</dbReference>
<dbReference type="SMART" id="SM00347">
    <property type="entry name" value="HTH_MARR"/>
    <property type="match status" value="1"/>
</dbReference>